<feature type="chain" id="PRO_5039511208" description="Pyrrolo-quinoline quinone repeat domain-containing protein" evidence="1">
    <location>
        <begin position="22"/>
        <end position="381"/>
    </location>
</feature>
<gene>
    <name evidence="3" type="ORF">IAA64_00180</name>
</gene>
<evidence type="ECO:0000313" key="3">
    <source>
        <dbReference type="EMBL" id="HIV26358.1"/>
    </source>
</evidence>
<comment type="caution">
    <text evidence="3">The sequence shown here is derived from an EMBL/GenBank/DDBJ whole genome shotgun (WGS) entry which is preliminary data.</text>
</comment>
<dbReference type="Gene3D" id="2.130.10.10">
    <property type="entry name" value="YVTN repeat-like/Quinoprotein amine dehydrogenase"/>
    <property type="match status" value="1"/>
</dbReference>
<name>A0A9D1P4A8_9FIRM</name>
<dbReference type="Proteomes" id="UP000886884">
    <property type="component" value="Unassembled WGS sequence"/>
</dbReference>
<evidence type="ECO:0000256" key="1">
    <source>
        <dbReference type="SAM" id="SignalP"/>
    </source>
</evidence>
<sequence length="381" mass="42386">MRKICLMLLVGILFTSMIVQASAEFIQVQCPADFRLKNVDVSSDGTVLLAGDTGKPSNPIAVLLNCDVFGTVSTQWSVQEARGYRDAKFLENDTIIAACNMYKDTVGFLRVQKISNGTVDWESESMQNLMGIFPTDDSYFVSCQRDGKSAMIQKRSAQGEILWQADWDEPISISGILPGEQQHIAYGYIPNGEGVTGWIVALSDEDGSILWRHDTSKNERFVDAVWDEDGNPVLVGNTAFVGHVKDKENWHPSFVVAYNAGGEMWRTGYHYYKDGYEIGGGNLTSILATETGYFVSAYFGKNDGVRVLYLDKEGTVYYEEEADTGEIDWVSFCSLISVQDEPYVVVSGHANPDPERDYIIADMPIMTALYKVTPTIMMNCK</sequence>
<proteinExistence type="predicted"/>
<accession>A0A9D1P4A8</accession>
<reference evidence="3" key="1">
    <citation type="submission" date="2020-10" db="EMBL/GenBank/DDBJ databases">
        <authorList>
            <person name="Gilroy R."/>
        </authorList>
    </citation>
    <scope>NUCLEOTIDE SEQUENCE</scope>
    <source>
        <strain evidence="3">CHK183-6373</strain>
    </source>
</reference>
<dbReference type="AlphaFoldDB" id="A0A9D1P4A8"/>
<evidence type="ECO:0000313" key="4">
    <source>
        <dbReference type="Proteomes" id="UP000886884"/>
    </source>
</evidence>
<dbReference type="InterPro" id="IPR011047">
    <property type="entry name" value="Quinoprotein_ADH-like_sf"/>
</dbReference>
<keyword evidence="1" id="KW-0732">Signal</keyword>
<dbReference type="SUPFAM" id="SSF50998">
    <property type="entry name" value="Quinoprotein alcohol dehydrogenase-like"/>
    <property type="match status" value="1"/>
</dbReference>
<dbReference type="InterPro" id="IPR002372">
    <property type="entry name" value="PQQ_rpt_dom"/>
</dbReference>
<reference evidence="3" key="2">
    <citation type="journal article" date="2021" name="PeerJ">
        <title>Extensive microbial diversity within the chicken gut microbiome revealed by metagenomics and culture.</title>
        <authorList>
            <person name="Gilroy R."/>
            <person name="Ravi A."/>
            <person name="Getino M."/>
            <person name="Pursley I."/>
            <person name="Horton D.L."/>
            <person name="Alikhan N.F."/>
            <person name="Baker D."/>
            <person name="Gharbi K."/>
            <person name="Hall N."/>
            <person name="Watson M."/>
            <person name="Adriaenssens E.M."/>
            <person name="Foster-Nyarko E."/>
            <person name="Jarju S."/>
            <person name="Secka A."/>
            <person name="Antonio M."/>
            <person name="Oren A."/>
            <person name="Chaudhuri R.R."/>
            <person name="La Ragione R."/>
            <person name="Hildebrand F."/>
            <person name="Pallen M.J."/>
        </authorList>
    </citation>
    <scope>NUCLEOTIDE SEQUENCE</scope>
    <source>
        <strain evidence="3">CHK183-6373</strain>
    </source>
</reference>
<dbReference type="Pfam" id="PF13360">
    <property type="entry name" value="PQQ_2"/>
    <property type="match status" value="1"/>
</dbReference>
<protein>
    <recommendedName>
        <fullName evidence="2">Pyrrolo-quinoline quinone repeat domain-containing protein</fullName>
    </recommendedName>
</protein>
<feature type="domain" description="Pyrrolo-quinoline quinone repeat" evidence="2">
    <location>
        <begin position="157"/>
        <end position="240"/>
    </location>
</feature>
<dbReference type="EMBL" id="DVOT01000005">
    <property type="protein sequence ID" value="HIV26358.1"/>
    <property type="molecule type" value="Genomic_DNA"/>
</dbReference>
<organism evidence="3 4">
    <name type="scientific">Candidatus Ornithocaccomicrobium faecavium</name>
    <dbReference type="NCBI Taxonomy" id="2840890"/>
    <lineage>
        <taxon>Bacteria</taxon>
        <taxon>Bacillati</taxon>
        <taxon>Bacillota</taxon>
        <taxon>Clostridia</taxon>
        <taxon>Candidatus Ornithocaccomicrobium</taxon>
    </lineage>
</organism>
<evidence type="ECO:0000259" key="2">
    <source>
        <dbReference type="Pfam" id="PF13360"/>
    </source>
</evidence>
<dbReference type="InterPro" id="IPR015943">
    <property type="entry name" value="WD40/YVTN_repeat-like_dom_sf"/>
</dbReference>
<feature type="signal peptide" evidence="1">
    <location>
        <begin position="1"/>
        <end position="21"/>
    </location>
</feature>